<dbReference type="HOGENOM" id="CLU_3018032_0_0_1"/>
<proteinExistence type="predicted"/>
<reference evidence="1" key="2">
    <citation type="submission" date="2015-06" db="UniProtKB">
        <authorList>
            <consortium name="EnsemblPlants"/>
        </authorList>
    </citation>
    <scope>IDENTIFICATION</scope>
    <source>
        <strain evidence="1">DM1-3 516 R44</strain>
    </source>
</reference>
<dbReference type="EnsemblPlants" id="PGSC0003DMT400001242">
    <property type="protein sequence ID" value="PGSC0003DMT400001242"/>
    <property type="gene ID" value="PGSC0003DMG400000471"/>
</dbReference>
<accession>M0ZI54</accession>
<reference evidence="2" key="1">
    <citation type="journal article" date="2011" name="Nature">
        <title>Genome sequence and analysis of the tuber crop potato.</title>
        <authorList>
            <consortium name="The Potato Genome Sequencing Consortium"/>
        </authorList>
    </citation>
    <scope>NUCLEOTIDE SEQUENCE [LARGE SCALE GENOMIC DNA]</scope>
    <source>
        <strain evidence="2">cv. DM1-3 516 R44</strain>
    </source>
</reference>
<dbReference type="PaxDb" id="4113-PGSC0003DMT400001242"/>
<organism evidence="1 2">
    <name type="scientific">Solanum tuberosum</name>
    <name type="common">Potato</name>
    <dbReference type="NCBI Taxonomy" id="4113"/>
    <lineage>
        <taxon>Eukaryota</taxon>
        <taxon>Viridiplantae</taxon>
        <taxon>Streptophyta</taxon>
        <taxon>Embryophyta</taxon>
        <taxon>Tracheophyta</taxon>
        <taxon>Spermatophyta</taxon>
        <taxon>Magnoliopsida</taxon>
        <taxon>eudicotyledons</taxon>
        <taxon>Gunneridae</taxon>
        <taxon>Pentapetalae</taxon>
        <taxon>asterids</taxon>
        <taxon>lamiids</taxon>
        <taxon>Solanales</taxon>
        <taxon>Solanaceae</taxon>
        <taxon>Solanoideae</taxon>
        <taxon>Solaneae</taxon>
        <taxon>Solanum</taxon>
    </lineage>
</organism>
<keyword evidence="2" id="KW-1185">Reference proteome</keyword>
<name>M0ZI54_SOLTU</name>
<dbReference type="Proteomes" id="UP000011115">
    <property type="component" value="Unassembled WGS sequence"/>
</dbReference>
<sequence length="56" mass="5999">MAISGGLQHISLPSINHVLLMSTLHLFLTTTGLKSHTTAAATTGKAKCMENHRIWG</sequence>
<protein>
    <submittedName>
        <fullName evidence="1">Uncharacterized protein</fullName>
    </submittedName>
</protein>
<evidence type="ECO:0000313" key="1">
    <source>
        <dbReference type="EnsemblPlants" id="PGSC0003DMT400001242"/>
    </source>
</evidence>
<dbReference type="Gramene" id="PGSC0003DMT400001242">
    <property type="protein sequence ID" value="PGSC0003DMT400001242"/>
    <property type="gene ID" value="PGSC0003DMG400000471"/>
</dbReference>
<dbReference type="InParanoid" id="M0ZI54"/>
<evidence type="ECO:0000313" key="2">
    <source>
        <dbReference type="Proteomes" id="UP000011115"/>
    </source>
</evidence>
<dbReference type="AlphaFoldDB" id="M0ZI54"/>